<dbReference type="InterPro" id="IPR014001">
    <property type="entry name" value="Helicase_ATP-bd"/>
</dbReference>
<dbReference type="SMART" id="SM00490">
    <property type="entry name" value="HELICc"/>
    <property type="match status" value="1"/>
</dbReference>
<dbReference type="Pfam" id="PF10341">
    <property type="entry name" value="TPP1"/>
    <property type="match status" value="1"/>
</dbReference>
<evidence type="ECO:0000313" key="20">
    <source>
        <dbReference type="Proteomes" id="UP000789375"/>
    </source>
</evidence>
<dbReference type="PANTHER" id="PTHR24031">
    <property type="entry name" value="RNA HELICASE"/>
    <property type="match status" value="1"/>
</dbReference>
<comment type="domain">
    <text evidence="14">The Q motif is unique to and characteristic of the DEAD box family of RNA helicases and controls ATP binding and hydrolysis.</text>
</comment>
<dbReference type="GO" id="GO:0003723">
    <property type="term" value="F:RNA binding"/>
    <property type="evidence" value="ECO:0007669"/>
    <property type="project" value="UniProtKB-UniRule"/>
</dbReference>
<feature type="domain" description="Helicase ATP-binding" evidence="16">
    <location>
        <begin position="182"/>
        <end position="390"/>
    </location>
</feature>
<sequence>MDESNNLILNFITDDVPIDESPSLRSKLKHIGGSWKNKKKVRKLIKKNSQVHSQNSSIDRSQRTNNTENQDESIRENNSVPGNFINFHNINVDTGNHLNSQKSTYSRDNSNTQKKLNSKTQIISSIFNHEPSNGPINDTYSFKSMGLNSDLVENIKNKLGVEKPTNIQRRAIPILMSSISNNESKEENFDVVVQAETGSGKTLTYLFPIIHQLISITADIQDNKILSRSIGTLAIILTPTRELAIQILSVLEALINIPSSKQHHLAHWIVAGSVIGGEKRQSEKARLRKGINILVCTPGRLLDHLKNTKSFLVENLCWLILDEADRLLELGFEETLQSILKILEEKKNGSQPFPSTKFWPNRRQTVLCSATLKDEVKRLAGYALSNPIFIGGKNEEISPLGEKKDEKSPKETKFSTPNQLKQTYVITPAKLRLVTLTAILKSIFNVKRTESFMNHKIIVFMSSCDSVDFHFDLFTKAGKISEELTEDDDQSISTIAVIPGAKIFRLHGDLSQNVRTKTFNEFNQTDSGILFCTDVAARGLDLPDVAKIIQYDPPTDLKDYVHRVGRTARLGKEGEAILFLLPSEIEYIHVLRSQEIYAEPVQVETLLETLTVSEKRNKEGYEKIAADLQLQFERYVLSNSECITLAQKAYSSHIRSYATHTTSEKRIFHVKKLHLGHVAKSFGLRETPSNIKNEVVSPSNKFDDRKNVYKKKNIPNKEGKCNQRNIKKRNFEIMNEFSIGNYEIKPWIKKKVLCYLLNEEYNKTPVRAQVLRFTNSQEELEPNELVSAEIHDNQHFIKCLFTNESVLDFECKNIPEETEGKSFLHICEEMEVKESLQAQVVKDKKQSPLDHPGWNDFGTMFYSNSVDIHIIPPDQLRTMRNIPGWNFLPRNNNDEDISSSSEEYETESSASTEWNPGSPESSRYDSDGKISLNDEDFAIIIKGNYLNSKRSSAEEEENENNRADTVKYEEAHSTQNKRKNLEKDPDDSVPIKKQKKFYDFFL</sequence>
<dbReference type="GO" id="GO:0042162">
    <property type="term" value="F:telomeric DNA binding"/>
    <property type="evidence" value="ECO:0007669"/>
    <property type="project" value="InterPro"/>
</dbReference>
<dbReference type="CDD" id="cd17949">
    <property type="entry name" value="DEADc_DDX31"/>
    <property type="match status" value="1"/>
</dbReference>
<dbReference type="Pfam" id="PF00271">
    <property type="entry name" value="Helicase_C"/>
    <property type="match status" value="1"/>
</dbReference>
<dbReference type="Proteomes" id="UP000789375">
    <property type="component" value="Unassembled WGS sequence"/>
</dbReference>
<keyword evidence="8 14" id="KW-0347">Helicase</keyword>
<dbReference type="AlphaFoldDB" id="A0A9N8YUE7"/>
<evidence type="ECO:0000256" key="3">
    <source>
        <dbReference type="ARBA" id="ARBA00022454"/>
    </source>
</evidence>
<evidence type="ECO:0000256" key="1">
    <source>
        <dbReference type="ARBA" id="ARBA00004574"/>
    </source>
</evidence>
<comment type="catalytic activity">
    <reaction evidence="14">
        <text>ATP + H2O = ADP + phosphate + H(+)</text>
        <dbReference type="Rhea" id="RHEA:13065"/>
        <dbReference type="ChEBI" id="CHEBI:15377"/>
        <dbReference type="ChEBI" id="CHEBI:15378"/>
        <dbReference type="ChEBI" id="CHEBI:30616"/>
        <dbReference type="ChEBI" id="CHEBI:43474"/>
        <dbReference type="ChEBI" id="CHEBI:456216"/>
        <dbReference type="EC" id="3.6.4.13"/>
    </reaction>
</comment>
<dbReference type="GO" id="GO:0006364">
    <property type="term" value="P:rRNA processing"/>
    <property type="evidence" value="ECO:0007669"/>
    <property type="project" value="UniProtKB-KW"/>
</dbReference>
<evidence type="ECO:0000259" key="18">
    <source>
        <dbReference type="PROSITE" id="PS51195"/>
    </source>
</evidence>
<feature type="region of interest" description="Disordered" evidence="15">
    <location>
        <begin position="887"/>
        <end position="929"/>
    </location>
</feature>
<dbReference type="InterPro" id="IPR000629">
    <property type="entry name" value="RNA-helicase_DEAD-box_CS"/>
</dbReference>
<dbReference type="PROSITE" id="PS51195">
    <property type="entry name" value="Q_MOTIF"/>
    <property type="match status" value="1"/>
</dbReference>
<evidence type="ECO:0000256" key="2">
    <source>
        <dbReference type="ARBA" id="ARBA00004604"/>
    </source>
</evidence>
<dbReference type="CDD" id="cd18787">
    <property type="entry name" value="SF2_C_DEAD"/>
    <property type="match status" value="1"/>
</dbReference>
<evidence type="ECO:0000313" key="19">
    <source>
        <dbReference type="EMBL" id="CAG8453290.1"/>
    </source>
</evidence>
<name>A0A9N8YUE7_FUNMO</name>
<keyword evidence="20" id="KW-1185">Reference proteome</keyword>
<comment type="subcellular location">
    <subcellularLocation>
        <location evidence="1">Chromosome</location>
        <location evidence="1">Telomere</location>
    </subcellularLocation>
    <subcellularLocation>
        <location evidence="2">Nucleus</location>
        <location evidence="2">Nucleolus</location>
    </subcellularLocation>
</comment>
<dbReference type="GO" id="GO:0016787">
    <property type="term" value="F:hydrolase activity"/>
    <property type="evidence" value="ECO:0007669"/>
    <property type="project" value="UniProtKB-KW"/>
</dbReference>
<evidence type="ECO:0000256" key="15">
    <source>
        <dbReference type="SAM" id="MobiDB-lite"/>
    </source>
</evidence>
<proteinExistence type="inferred from homology"/>
<evidence type="ECO:0000256" key="13">
    <source>
        <dbReference type="PROSITE-ProRule" id="PRU00552"/>
    </source>
</evidence>
<dbReference type="Pfam" id="PF13959">
    <property type="entry name" value="CTE_SPB4"/>
    <property type="match status" value="1"/>
</dbReference>
<feature type="domain" description="DEAD-box RNA helicase Q" evidence="18">
    <location>
        <begin position="140"/>
        <end position="169"/>
    </location>
</feature>
<dbReference type="PROSITE" id="PS51194">
    <property type="entry name" value="HELICASE_CTER"/>
    <property type="match status" value="1"/>
</dbReference>
<dbReference type="GO" id="GO:0005697">
    <property type="term" value="C:telomerase holoenzyme complex"/>
    <property type="evidence" value="ECO:0007669"/>
    <property type="project" value="InterPro"/>
</dbReference>
<feature type="short sequence motif" description="Q motif" evidence="13">
    <location>
        <begin position="140"/>
        <end position="169"/>
    </location>
</feature>
<comment type="similarity">
    <text evidence="14">Belongs to the DEAD box helicase family.</text>
</comment>
<accession>A0A9N8YUE7</accession>
<evidence type="ECO:0000256" key="10">
    <source>
        <dbReference type="ARBA" id="ARBA00022884"/>
    </source>
</evidence>
<dbReference type="PROSITE" id="PS51192">
    <property type="entry name" value="HELICASE_ATP_BIND_1"/>
    <property type="match status" value="1"/>
</dbReference>
<feature type="compositionally biased region" description="Acidic residues" evidence="15">
    <location>
        <begin position="894"/>
        <end position="906"/>
    </location>
</feature>
<feature type="compositionally biased region" description="Polar residues" evidence="15">
    <location>
        <begin position="48"/>
        <end position="68"/>
    </location>
</feature>
<dbReference type="GO" id="GO:0005730">
    <property type="term" value="C:nucleolus"/>
    <property type="evidence" value="ECO:0007669"/>
    <property type="project" value="UniProtKB-SubCell"/>
</dbReference>
<evidence type="ECO:0000256" key="5">
    <source>
        <dbReference type="ARBA" id="ARBA00022552"/>
    </source>
</evidence>
<dbReference type="InterPro" id="IPR019437">
    <property type="entry name" value="TPP1/Est3"/>
</dbReference>
<dbReference type="GO" id="GO:0000781">
    <property type="term" value="C:chromosome, telomeric region"/>
    <property type="evidence" value="ECO:0007669"/>
    <property type="project" value="UniProtKB-SubCell"/>
</dbReference>
<evidence type="ECO:0000256" key="4">
    <source>
        <dbReference type="ARBA" id="ARBA00022517"/>
    </source>
</evidence>
<dbReference type="EMBL" id="CAJVPP010000190">
    <property type="protein sequence ID" value="CAG8453290.1"/>
    <property type="molecule type" value="Genomic_DNA"/>
</dbReference>
<keyword evidence="12" id="KW-0539">Nucleus</keyword>
<keyword evidence="6 14" id="KW-0547">Nucleotide-binding</keyword>
<dbReference type="GO" id="GO:0003724">
    <property type="term" value="F:RNA helicase activity"/>
    <property type="evidence" value="ECO:0007669"/>
    <property type="project" value="UniProtKB-EC"/>
</dbReference>
<keyword evidence="9 14" id="KW-0067">ATP-binding</keyword>
<dbReference type="InterPro" id="IPR027417">
    <property type="entry name" value="P-loop_NTPase"/>
</dbReference>
<evidence type="ECO:0000256" key="9">
    <source>
        <dbReference type="ARBA" id="ARBA00022840"/>
    </source>
</evidence>
<comment type="function">
    <text evidence="14">RNA helicase.</text>
</comment>
<gene>
    <name evidence="19" type="ORF">FMOSSE_LOCUS1644</name>
</gene>
<organism evidence="19 20">
    <name type="scientific">Funneliformis mosseae</name>
    <name type="common">Endomycorrhizal fungus</name>
    <name type="synonym">Glomus mosseae</name>
    <dbReference type="NCBI Taxonomy" id="27381"/>
    <lineage>
        <taxon>Eukaryota</taxon>
        <taxon>Fungi</taxon>
        <taxon>Fungi incertae sedis</taxon>
        <taxon>Mucoromycota</taxon>
        <taxon>Glomeromycotina</taxon>
        <taxon>Glomeromycetes</taxon>
        <taxon>Glomerales</taxon>
        <taxon>Glomeraceae</taxon>
        <taxon>Funneliformis</taxon>
    </lineage>
</organism>
<evidence type="ECO:0000259" key="16">
    <source>
        <dbReference type="PROSITE" id="PS51192"/>
    </source>
</evidence>
<protein>
    <recommendedName>
        <fullName evidence="14">ATP-dependent RNA helicase</fullName>
        <ecNumber evidence="14">3.6.4.13</ecNumber>
    </recommendedName>
</protein>
<keyword evidence="7 14" id="KW-0378">Hydrolase</keyword>
<keyword evidence="3" id="KW-0158">Chromosome</keyword>
<keyword evidence="11" id="KW-0779">Telomere</keyword>
<feature type="domain" description="Helicase C-terminal" evidence="17">
    <location>
        <begin position="445"/>
        <end position="613"/>
    </location>
</feature>
<keyword evidence="4" id="KW-0690">Ribosome biogenesis</keyword>
<dbReference type="SMART" id="SM00487">
    <property type="entry name" value="DEXDc"/>
    <property type="match status" value="1"/>
</dbReference>
<evidence type="ECO:0000259" key="17">
    <source>
        <dbReference type="PROSITE" id="PS51194"/>
    </source>
</evidence>
<feature type="compositionally biased region" description="Basic and acidic residues" evidence="15">
    <location>
        <begin position="959"/>
        <end position="972"/>
    </location>
</feature>
<keyword evidence="5" id="KW-0698">rRNA processing</keyword>
<dbReference type="Pfam" id="PF00270">
    <property type="entry name" value="DEAD"/>
    <property type="match status" value="1"/>
</dbReference>
<dbReference type="SMART" id="SM01178">
    <property type="entry name" value="DUF4217"/>
    <property type="match status" value="1"/>
</dbReference>
<evidence type="ECO:0000256" key="7">
    <source>
        <dbReference type="ARBA" id="ARBA00022801"/>
    </source>
</evidence>
<dbReference type="InterPro" id="IPR014014">
    <property type="entry name" value="RNA_helicase_DEAD_Q_motif"/>
</dbReference>
<dbReference type="InterPro" id="IPR025313">
    <property type="entry name" value="SPB4-like_CTE"/>
</dbReference>
<dbReference type="Gene3D" id="3.40.50.300">
    <property type="entry name" value="P-loop containing nucleotide triphosphate hydrolases"/>
    <property type="match status" value="2"/>
</dbReference>
<keyword evidence="10 14" id="KW-0694">RNA-binding</keyword>
<dbReference type="InterPro" id="IPR011545">
    <property type="entry name" value="DEAD/DEAH_box_helicase_dom"/>
</dbReference>
<comment type="caution">
    <text evidence="19">The sequence shown here is derived from an EMBL/GenBank/DDBJ whole genome shotgun (WGS) entry which is preliminary data.</text>
</comment>
<reference evidence="19" key="1">
    <citation type="submission" date="2021-06" db="EMBL/GenBank/DDBJ databases">
        <authorList>
            <person name="Kallberg Y."/>
            <person name="Tangrot J."/>
            <person name="Rosling A."/>
        </authorList>
    </citation>
    <scope>NUCLEOTIDE SEQUENCE</scope>
    <source>
        <strain evidence="19">87-6 pot B 2015</strain>
    </source>
</reference>
<feature type="region of interest" description="Disordered" evidence="15">
    <location>
        <begin position="95"/>
        <end position="116"/>
    </location>
</feature>
<dbReference type="PROSITE" id="PS00039">
    <property type="entry name" value="DEAD_ATP_HELICASE"/>
    <property type="match status" value="1"/>
</dbReference>
<evidence type="ECO:0000256" key="8">
    <source>
        <dbReference type="ARBA" id="ARBA00022806"/>
    </source>
</evidence>
<dbReference type="InterPro" id="IPR001650">
    <property type="entry name" value="Helicase_C-like"/>
</dbReference>
<dbReference type="GO" id="GO:0007004">
    <property type="term" value="P:telomere maintenance via telomerase"/>
    <property type="evidence" value="ECO:0007669"/>
    <property type="project" value="InterPro"/>
</dbReference>
<feature type="region of interest" description="Disordered" evidence="15">
    <location>
        <begin position="948"/>
        <end position="990"/>
    </location>
</feature>
<evidence type="ECO:0000256" key="12">
    <source>
        <dbReference type="ARBA" id="ARBA00023242"/>
    </source>
</evidence>
<dbReference type="Gene3D" id="2.40.50.960">
    <property type="match status" value="1"/>
</dbReference>
<feature type="region of interest" description="Disordered" evidence="15">
    <location>
        <begin position="45"/>
        <end position="80"/>
    </location>
</feature>
<evidence type="ECO:0000256" key="11">
    <source>
        <dbReference type="ARBA" id="ARBA00022895"/>
    </source>
</evidence>
<evidence type="ECO:0000256" key="14">
    <source>
        <dbReference type="RuleBase" id="RU365068"/>
    </source>
</evidence>
<dbReference type="SUPFAM" id="SSF52540">
    <property type="entry name" value="P-loop containing nucleoside triphosphate hydrolases"/>
    <property type="match status" value="1"/>
</dbReference>
<dbReference type="GO" id="GO:0005524">
    <property type="term" value="F:ATP binding"/>
    <property type="evidence" value="ECO:0007669"/>
    <property type="project" value="UniProtKB-UniRule"/>
</dbReference>
<evidence type="ECO:0000256" key="6">
    <source>
        <dbReference type="ARBA" id="ARBA00022741"/>
    </source>
</evidence>
<dbReference type="EC" id="3.6.4.13" evidence="14"/>